<keyword evidence="1" id="KW-0812">Transmembrane</keyword>
<protein>
    <recommendedName>
        <fullName evidence="3">EamA domain-containing protein</fullName>
    </recommendedName>
</protein>
<evidence type="ECO:0000313" key="2">
    <source>
        <dbReference type="EMBL" id="MPM73758.1"/>
    </source>
</evidence>
<dbReference type="AlphaFoldDB" id="A0A645CA22"/>
<sequence length="117" mass="13343">MLKLDFLTVQCYFALNLVAVLGGFWGVYYLRGRQSRPFHWHWTIAATGVLLIAADFCYFYAVSLPEIQISILSLVRRSSCVVSFLIGAGLFRERYLRRKLAALILILTGVILLAWAR</sequence>
<dbReference type="Gene3D" id="1.10.3730.20">
    <property type="match status" value="1"/>
</dbReference>
<gene>
    <name evidence="2" type="ORF">SDC9_120740</name>
</gene>
<organism evidence="2">
    <name type="scientific">bioreactor metagenome</name>
    <dbReference type="NCBI Taxonomy" id="1076179"/>
    <lineage>
        <taxon>unclassified sequences</taxon>
        <taxon>metagenomes</taxon>
        <taxon>ecological metagenomes</taxon>
    </lineage>
</organism>
<proteinExistence type="predicted"/>
<keyword evidence="1" id="KW-0472">Membrane</keyword>
<accession>A0A645CA22</accession>
<feature type="transmembrane region" description="Helical" evidence="1">
    <location>
        <begin position="42"/>
        <end position="61"/>
    </location>
</feature>
<reference evidence="2" key="1">
    <citation type="submission" date="2019-08" db="EMBL/GenBank/DDBJ databases">
        <authorList>
            <person name="Kucharzyk K."/>
            <person name="Murdoch R.W."/>
            <person name="Higgins S."/>
            <person name="Loffler F."/>
        </authorList>
    </citation>
    <scope>NUCLEOTIDE SEQUENCE</scope>
</reference>
<feature type="transmembrane region" description="Helical" evidence="1">
    <location>
        <begin position="100"/>
        <end position="116"/>
    </location>
</feature>
<name>A0A645CA22_9ZZZZ</name>
<comment type="caution">
    <text evidence="2">The sequence shown here is derived from an EMBL/GenBank/DDBJ whole genome shotgun (WGS) entry which is preliminary data.</text>
</comment>
<feature type="transmembrane region" description="Helical" evidence="1">
    <location>
        <begin position="12"/>
        <end position="30"/>
    </location>
</feature>
<keyword evidence="1" id="KW-1133">Transmembrane helix</keyword>
<evidence type="ECO:0000256" key="1">
    <source>
        <dbReference type="SAM" id="Phobius"/>
    </source>
</evidence>
<evidence type="ECO:0008006" key="3">
    <source>
        <dbReference type="Google" id="ProtNLM"/>
    </source>
</evidence>
<dbReference type="SUPFAM" id="SSF103481">
    <property type="entry name" value="Multidrug resistance efflux transporter EmrE"/>
    <property type="match status" value="1"/>
</dbReference>
<dbReference type="EMBL" id="VSSQ01025550">
    <property type="protein sequence ID" value="MPM73758.1"/>
    <property type="molecule type" value="Genomic_DNA"/>
</dbReference>
<dbReference type="InterPro" id="IPR037185">
    <property type="entry name" value="EmrE-like"/>
</dbReference>